<dbReference type="EMBL" id="BARS01004312">
    <property type="protein sequence ID" value="GAF76207.1"/>
    <property type="molecule type" value="Genomic_DNA"/>
</dbReference>
<feature type="domain" description="RecG wedge" evidence="1">
    <location>
        <begin position="14"/>
        <end position="109"/>
    </location>
</feature>
<name>X0SJZ5_9ZZZZ</name>
<dbReference type="AlphaFoldDB" id="X0SJZ5"/>
<proteinExistence type="predicted"/>
<dbReference type="InterPro" id="IPR033454">
    <property type="entry name" value="RecG_wedge"/>
</dbReference>
<gene>
    <name evidence="2" type="ORF">S01H1_08400</name>
</gene>
<evidence type="ECO:0000259" key="1">
    <source>
        <dbReference type="Pfam" id="PF17191"/>
    </source>
</evidence>
<feature type="non-terminal residue" evidence="2">
    <location>
        <position position="110"/>
    </location>
</feature>
<dbReference type="Gene3D" id="2.40.50.140">
    <property type="entry name" value="Nucleic acid-binding proteins"/>
    <property type="match status" value="1"/>
</dbReference>
<dbReference type="Pfam" id="PF17191">
    <property type="entry name" value="RecG_wedge"/>
    <property type="match status" value="1"/>
</dbReference>
<dbReference type="SUPFAM" id="SSF50249">
    <property type="entry name" value="Nucleic acid-binding proteins"/>
    <property type="match status" value="1"/>
</dbReference>
<reference evidence="2" key="1">
    <citation type="journal article" date="2014" name="Front. Microbiol.">
        <title>High frequency of phylogenetically diverse reductive dehalogenase-homologous genes in deep subseafloor sedimentary metagenomes.</title>
        <authorList>
            <person name="Kawai M."/>
            <person name="Futagami T."/>
            <person name="Toyoda A."/>
            <person name="Takaki Y."/>
            <person name="Nishi S."/>
            <person name="Hori S."/>
            <person name="Arai W."/>
            <person name="Tsubouchi T."/>
            <person name="Morono Y."/>
            <person name="Uchiyama I."/>
            <person name="Ito T."/>
            <person name="Fujiyama A."/>
            <person name="Inagaki F."/>
            <person name="Takami H."/>
        </authorList>
    </citation>
    <scope>NUCLEOTIDE SEQUENCE</scope>
    <source>
        <strain evidence="2">Expedition CK06-06</strain>
    </source>
</reference>
<evidence type="ECO:0000313" key="2">
    <source>
        <dbReference type="EMBL" id="GAF76207.1"/>
    </source>
</evidence>
<sequence length="110" mass="12594">MDSQKQNKFDLATPVQYVKGVGPAKAKAFAKLGVKTLADLLEYFPRDWIFMPEPVKINTLKANQTVTIAGVVEQTDFQRFRRLPMFKAVIADETGMCRLIWFHGEFLKNQ</sequence>
<protein>
    <recommendedName>
        <fullName evidence="1">RecG wedge domain-containing protein</fullName>
    </recommendedName>
</protein>
<accession>X0SJZ5</accession>
<dbReference type="InterPro" id="IPR012340">
    <property type="entry name" value="NA-bd_OB-fold"/>
</dbReference>
<organism evidence="2">
    <name type="scientific">marine sediment metagenome</name>
    <dbReference type="NCBI Taxonomy" id="412755"/>
    <lineage>
        <taxon>unclassified sequences</taxon>
        <taxon>metagenomes</taxon>
        <taxon>ecological metagenomes</taxon>
    </lineage>
</organism>
<comment type="caution">
    <text evidence="2">The sequence shown here is derived from an EMBL/GenBank/DDBJ whole genome shotgun (WGS) entry which is preliminary data.</text>
</comment>